<name>A0A1B1Z2N7_9BACL</name>
<evidence type="ECO:0000313" key="1">
    <source>
        <dbReference type="EMBL" id="ANX11664.1"/>
    </source>
</evidence>
<dbReference type="EMBL" id="CP016761">
    <property type="protein sequence ID" value="ANX11664.1"/>
    <property type="molecule type" value="Genomic_DNA"/>
</dbReference>
<dbReference type="KEGG" id="far:ABE41_006560"/>
<dbReference type="OrthoDB" id="2622472at2"/>
<sequence length="163" mass="18994">MSSRTIKNSSVPLSIELLFNNEKLDIMKTLCLLYAFSKDSRKRRTVSEIMFYYSLVNFDLIKLFETDEKFRYGVKPSPNLYFRFQSKINGILLNMLHLQFINLKGDITKKLDETIVQITSTGEEFIDELNSVFFSNLVFEYSQTLEKIKFSGSNLKVVKGVQQ</sequence>
<dbReference type="RefSeq" id="WP_066287808.1">
    <property type="nucleotide sequence ID" value="NZ_CP016761.1"/>
</dbReference>
<dbReference type="AlphaFoldDB" id="A0A1B1Z2N7"/>
<evidence type="ECO:0008006" key="3">
    <source>
        <dbReference type="Google" id="ProtNLM"/>
    </source>
</evidence>
<accession>A0A1B1Z2N7</accession>
<dbReference type="STRING" id="255247.ABE41_006560"/>
<reference evidence="1 2" key="1">
    <citation type="submission" date="2016-08" db="EMBL/GenBank/DDBJ databases">
        <title>Complete genome sequence of Fictibacillus arsenicus G25-54, a strain with toxicity to nematodes and a potential arsenic-resistance activity.</title>
        <authorList>
            <person name="Zheng Z."/>
        </authorList>
    </citation>
    <scope>NUCLEOTIDE SEQUENCE [LARGE SCALE GENOMIC DNA]</scope>
    <source>
        <strain evidence="1 2">G25-54</strain>
    </source>
</reference>
<keyword evidence="2" id="KW-1185">Reference proteome</keyword>
<gene>
    <name evidence="1" type="ORF">ABE41_006560</name>
</gene>
<protein>
    <recommendedName>
        <fullName evidence="3">DUF4065 domain-containing protein</fullName>
    </recommendedName>
</protein>
<dbReference type="Proteomes" id="UP000077412">
    <property type="component" value="Chromosome"/>
</dbReference>
<proteinExistence type="predicted"/>
<organism evidence="1 2">
    <name type="scientific">Fictibacillus arsenicus</name>
    <dbReference type="NCBI Taxonomy" id="255247"/>
    <lineage>
        <taxon>Bacteria</taxon>
        <taxon>Bacillati</taxon>
        <taxon>Bacillota</taxon>
        <taxon>Bacilli</taxon>
        <taxon>Bacillales</taxon>
        <taxon>Fictibacillaceae</taxon>
        <taxon>Fictibacillus</taxon>
    </lineage>
</organism>
<evidence type="ECO:0000313" key="2">
    <source>
        <dbReference type="Proteomes" id="UP000077412"/>
    </source>
</evidence>